<proteinExistence type="predicted"/>
<dbReference type="InterPro" id="IPR013382">
    <property type="entry name" value="CRISPR-assoc_prot_Cse2"/>
</dbReference>
<keyword evidence="2" id="KW-1185">Reference proteome</keyword>
<name>A0A839QRU0_9MICC</name>
<dbReference type="Proteomes" id="UP000523000">
    <property type="component" value="Unassembled WGS sequence"/>
</dbReference>
<evidence type="ECO:0000313" key="2">
    <source>
        <dbReference type="Proteomes" id="UP000523000"/>
    </source>
</evidence>
<dbReference type="Pfam" id="PF09485">
    <property type="entry name" value="CRISPR_Cse2"/>
    <property type="match status" value="1"/>
</dbReference>
<evidence type="ECO:0000313" key="1">
    <source>
        <dbReference type="EMBL" id="MBB2997494.1"/>
    </source>
</evidence>
<organism evidence="1 2">
    <name type="scientific">Paeniglutamicibacter cryotolerans</name>
    <dbReference type="NCBI Taxonomy" id="670079"/>
    <lineage>
        <taxon>Bacteria</taxon>
        <taxon>Bacillati</taxon>
        <taxon>Actinomycetota</taxon>
        <taxon>Actinomycetes</taxon>
        <taxon>Micrococcales</taxon>
        <taxon>Micrococcaceae</taxon>
        <taxon>Paeniglutamicibacter</taxon>
    </lineage>
</organism>
<dbReference type="AlphaFoldDB" id="A0A839QRU0"/>
<accession>A0A839QRU0</accession>
<gene>
    <name evidence="1" type="ORF">E9229_003741</name>
</gene>
<dbReference type="EMBL" id="JACHVS010000002">
    <property type="protein sequence ID" value="MBB2997494.1"/>
    <property type="molecule type" value="Genomic_DNA"/>
</dbReference>
<comment type="caution">
    <text evidence="1">The sequence shown here is derived from an EMBL/GenBank/DDBJ whole genome shotgun (WGS) entry which is preliminary data.</text>
</comment>
<dbReference type="CDD" id="cd09731">
    <property type="entry name" value="Cse2_I-E"/>
    <property type="match status" value="1"/>
</dbReference>
<sequence length="201" mass="22323">MSSELFGHMNARVNQLFRGYAANAANEVKAMAHLRQAVGQPPGSNPAIWEFTLMGLPERLQGKGKNPSPSEWASHLALCLYAVHQQSTRDRSMHSAVRPFASSIRELATSGDRSPESVKRRFDALATSTSPQEIQHHVGSIIRLLRTSGIAFDYAMFAVDLRGLMTPKDRKAVLLRWGRDFACFKRNSESELEVESPEATV</sequence>
<dbReference type="Gene3D" id="1.10.520.40">
    <property type="entry name" value="CRISPR-associated protein Cse2"/>
    <property type="match status" value="1"/>
</dbReference>
<dbReference type="RefSeq" id="WP_183513042.1">
    <property type="nucleotide sequence ID" value="NZ_BAABGK010000012.1"/>
</dbReference>
<reference evidence="1 2" key="1">
    <citation type="submission" date="2020-08" db="EMBL/GenBank/DDBJ databases">
        <title>Sequencing the genomes of 1000 actinobacteria strains.</title>
        <authorList>
            <person name="Klenk H.-P."/>
        </authorList>
    </citation>
    <scope>NUCLEOTIDE SEQUENCE [LARGE SCALE GENOMIC DNA]</scope>
    <source>
        <strain evidence="1 2">DSM 22826</strain>
    </source>
</reference>
<dbReference type="InterPro" id="IPR038287">
    <property type="entry name" value="Cse2_sf"/>
</dbReference>
<protein>
    <submittedName>
        <fullName evidence="1">CRISPR system Cascade subunit CasB</fullName>
    </submittedName>
</protein>
<dbReference type="NCBIfam" id="TIGR02548">
    <property type="entry name" value="casB_cse2"/>
    <property type="match status" value="1"/>
</dbReference>